<name>A0A0N0GML0_9NEIS</name>
<dbReference type="GO" id="GO:0003755">
    <property type="term" value="F:peptidyl-prolyl cis-trans isomerase activity"/>
    <property type="evidence" value="ECO:0007669"/>
    <property type="project" value="UniProtKB-KW"/>
</dbReference>
<feature type="domain" description="PpiC" evidence="6">
    <location>
        <begin position="119"/>
        <end position="231"/>
    </location>
</feature>
<evidence type="ECO:0000256" key="2">
    <source>
        <dbReference type="ARBA" id="ARBA00007656"/>
    </source>
</evidence>
<keyword evidence="4" id="KW-0413">Isomerase</keyword>
<evidence type="ECO:0000259" key="6">
    <source>
        <dbReference type="Pfam" id="PF13145"/>
    </source>
</evidence>
<protein>
    <recommendedName>
        <fullName evidence="3">peptidylprolyl isomerase</fullName>
        <ecNumber evidence="3">5.2.1.8</ecNumber>
    </recommendedName>
</protein>
<dbReference type="PROSITE" id="PS51257">
    <property type="entry name" value="PROKAR_LIPOPROTEIN"/>
    <property type="match status" value="1"/>
</dbReference>
<dbReference type="PANTHER" id="PTHR47245">
    <property type="entry name" value="PEPTIDYLPROLYL ISOMERASE"/>
    <property type="match status" value="1"/>
</dbReference>
<organism evidence="7 8">
    <name type="scientific">Amantichitinum ursilacus</name>
    <dbReference type="NCBI Taxonomy" id="857265"/>
    <lineage>
        <taxon>Bacteria</taxon>
        <taxon>Pseudomonadati</taxon>
        <taxon>Pseudomonadota</taxon>
        <taxon>Betaproteobacteria</taxon>
        <taxon>Neisseriales</taxon>
        <taxon>Chitinibacteraceae</taxon>
        <taxon>Amantichitinum</taxon>
    </lineage>
</organism>
<evidence type="ECO:0000313" key="8">
    <source>
        <dbReference type="Proteomes" id="UP000037939"/>
    </source>
</evidence>
<dbReference type="InterPro" id="IPR000297">
    <property type="entry name" value="PPIase_PpiC"/>
</dbReference>
<evidence type="ECO:0000313" key="7">
    <source>
        <dbReference type="EMBL" id="KPC51816.1"/>
    </source>
</evidence>
<dbReference type="STRING" id="857265.WG78_15135"/>
<evidence type="ECO:0000256" key="5">
    <source>
        <dbReference type="SAM" id="MobiDB-lite"/>
    </source>
</evidence>
<sequence length="298" mass="32761">MMKNNKLVYPLAVVLAVGLLAGCDKKPKAASPSQVLARVNDAEITVHQLNYVLARQPNASDDQKQQVLDKLIDQELLVQKAEKLKLDRDPAVLQSIEQSRRQVLAQAAAEREFGRPAEPSQTQIDDFYNKNPNLFAQRKVYDLEVFAVKTSDVKDDLRKELNDSKSAADTQQILQTHNIQFQHSTTQRAADQLPLNALPQFAAMNPGDISIMPQGDATMLLQLKQATPAPVAEKDASKIIARYLQSDAARTTAADHLKNLRGGAKIEYVKRFASEPASVASGESADDDHNKSGIKGLN</sequence>
<dbReference type="InterPro" id="IPR050245">
    <property type="entry name" value="PrsA_foldase"/>
</dbReference>
<dbReference type="SUPFAM" id="SSF109998">
    <property type="entry name" value="Triger factor/SurA peptide-binding domain-like"/>
    <property type="match status" value="1"/>
</dbReference>
<dbReference type="Pfam" id="PF13145">
    <property type="entry name" value="Rotamase_2"/>
    <property type="match status" value="1"/>
</dbReference>
<dbReference type="Proteomes" id="UP000037939">
    <property type="component" value="Unassembled WGS sequence"/>
</dbReference>
<evidence type="ECO:0000256" key="3">
    <source>
        <dbReference type="ARBA" id="ARBA00013194"/>
    </source>
</evidence>
<dbReference type="InterPro" id="IPR014274">
    <property type="entry name" value="PPIase_EpsD"/>
</dbReference>
<dbReference type="Gene3D" id="1.10.8.1040">
    <property type="match status" value="1"/>
</dbReference>
<gene>
    <name evidence="7" type="ORF">WG78_15135</name>
</gene>
<feature type="region of interest" description="Disordered" evidence="5">
    <location>
        <begin position="275"/>
        <end position="298"/>
    </location>
</feature>
<keyword evidence="8" id="KW-1185">Reference proteome</keyword>
<comment type="similarity">
    <text evidence="2">Belongs to the PpiC/parvulin rotamase family.</text>
</comment>
<dbReference type="OrthoDB" id="5564407at2"/>
<comment type="caution">
    <text evidence="7">The sequence shown here is derived from an EMBL/GenBank/DDBJ whole genome shotgun (WGS) entry which is preliminary data.</text>
</comment>
<evidence type="ECO:0000256" key="1">
    <source>
        <dbReference type="ARBA" id="ARBA00000971"/>
    </source>
</evidence>
<accession>A0A0N0GML0</accession>
<dbReference type="NCBIfam" id="TIGR02925">
    <property type="entry name" value="cis_trans_EpsD"/>
    <property type="match status" value="1"/>
</dbReference>
<keyword evidence="4" id="KW-0697">Rotamase</keyword>
<dbReference type="EC" id="5.2.1.8" evidence="3"/>
<reference evidence="7 8" key="1">
    <citation type="submission" date="2015-07" db="EMBL/GenBank/DDBJ databases">
        <title>Draft genome sequence of the Amantichitinum ursilacus IGB-41, a new chitin-degrading bacterium.</title>
        <authorList>
            <person name="Kirstahler P."/>
            <person name="Guenther M."/>
            <person name="Grumaz C."/>
            <person name="Rupp S."/>
            <person name="Zibek S."/>
            <person name="Sohn K."/>
        </authorList>
    </citation>
    <scope>NUCLEOTIDE SEQUENCE [LARGE SCALE GENOMIC DNA]</scope>
    <source>
        <strain evidence="7 8">IGB-41</strain>
    </source>
</reference>
<dbReference type="InterPro" id="IPR027304">
    <property type="entry name" value="Trigger_fact/SurA_dom_sf"/>
</dbReference>
<comment type="catalytic activity">
    <reaction evidence="1">
        <text>[protein]-peptidylproline (omega=180) = [protein]-peptidylproline (omega=0)</text>
        <dbReference type="Rhea" id="RHEA:16237"/>
        <dbReference type="Rhea" id="RHEA-COMP:10747"/>
        <dbReference type="Rhea" id="RHEA-COMP:10748"/>
        <dbReference type="ChEBI" id="CHEBI:83833"/>
        <dbReference type="ChEBI" id="CHEBI:83834"/>
        <dbReference type="EC" id="5.2.1.8"/>
    </reaction>
</comment>
<dbReference type="EMBL" id="LAQT01000013">
    <property type="protein sequence ID" value="KPC51816.1"/>
    <property type="molecule type" value="Genomic_DNA"/>
</dbReference>
<evidence type="ECO:0000256" key="4">
    <source>
        <dbReference type="ARBA" id="ARBA00023110"/>
    </source>
</evidence>
<proteinExistence type="inferred from homology"/>
<dbReference type="AlphaFoldDB" id="A0A0N0GML0"/>
<dbReference type="PANTHER" id="PTHR47245:SF2">
    <property type="entry name" value="PEPTIDYL-PROLYL CIS-TRANS ISOMERASE HP_0175-RELATED"/>
    <property type="match status" value="1"/>
</dbReference>